<feature type="domain" description="BTB" evidence="1">
    <location>
        <begin position="44"/>
        <end position="112"/>
    </location>
</feature>
<dbReference type="Proteomes" id="UP000799770">
    <property type="component" value="Unassembled WGS sequence"/>
</dbReference>
<evidence type="ECO:0000313" key="3">
    <source>
        <dbReference type="Proteomes" id="UP000799770"/>
    </source>
</evidence>
<gene>
    <name evidence="2" type="ORF">BDV96DRAFT_643992</name>
</gene>
<evidence type="ECO:0000313" key="2">
    <source>
        <dbReference type="EMBL" id="KAF2117641.1"/>
    </source>
</evidence>
<proteinExistence type="predicted"/>
<dbReference type="Gene3D" id="3.30.710.10">
    <property type="entry name" value="Potassium Channel Kv1.1, Chain A"/>
    <property type="match status" value="1"/>
</dbReference>
<dbReference type="SMART" id="SM00225">
    <property type="entry name" value="BTB"/>
    <property type="match status" value="1"/>
</dbReference>
<sequence length="263" mass="29955">MALSTSLNERPTNRSHIAIISNRPSISDAASNFAGITFSDVTSAMVTITVADGEAFCIHEGVLKRISKYFRAAFEQDFLEAKERMIKLPHVSADTFRRFMVWVYTSKIEVGQDQSPGHATQKWKGLGFEQHERVVNQLLQLYILGDAHEGPALRRATFDLLYTIFTEISTYLSDLSIIAIAYKNFSRKSPLLRFFVDSIAKFEWFEAKDLTDTGIADDIQETLPAEFLVDMYIRHAHVAILIRKGLREPNYGLDRCDYHEHAN</sequence>
<dbReference type="InterPro" id="IPR000210">
    <property type="entry name" value="BTB/POZ_dom"/>
</dbReference>
<dbReference type="PANTHER" id="PTHR47843">
    <property type="entry name" value="BTB DOMAIN-CONTAINING PROTEIN-RELATED"/>
    <property type="match status" value="1"/>
</dbReference>
<dbReference type="OrthoDB" id="194443at2759"/>
<dbReference type="EMBL" id="ML977318">
    <property type="protein sequence ID" value="KAF2117641.1"/>
    <property type="molecule type" value="Genomic_DNA"/>
</dbReference>
<dbReference type="InterPro" id="IPR011333">
    <property type="entry name" value="SKP1/BTB/POZ_sf"/>
</dbReference>
<dbReference type="SUPFAM" id="SSF54695">
    <property type="entry name" value="POZ domain"/>
    <property type="match status" value="1"/>
</dbReference>
<dbReference type="CDD" id="cd18186">
    <property type="entry name" value="BTB_POZ_ZBTB_KLHL-like"/>
    <property type="match status" value="1"/>
</dbReference>
<accession>A0A6A5ZGZ5</accession>
<protein>
    <recommendedName>
        <fullName evidence="1">BTB domain-containing protein</fullName>
    </recommendedName>
</protein>
<reference evidence="2" key="1">
    <citation type="journal article" date="2020" name="Stud. Mycol.">
        <title>101 Dothideomycetes genomes: a test case for predicting lifestyles and emergence of pathogens.</title>
        <authorList>
            <person name="Haridas S."/>
            <person name="Albert R."/>
            <person name="Binder M."/>
            <person name="Bloem J."/>
            <person name="Labutti K."/>
            <person name="Salamov A."/>
            <person name="Andreopoulos B."/>
            <person name="Baker S."/>
            <person name="Barry K."/>
            <person name="Bills G."/>
            <person name="Bluhm B."/>
            <person name="Cannon C."/>
            <person name="Castanera R."/>
            <person name="Culley D."/>
            <person name="Daum C."/>
            <person name="Ezra D."/>
            <person name="Gonzalez J."/>
            <person name="Henrissat B."/>
            <person name="Kuo A."/>
            <person name="Liang C."/>
            <person name="Lipzen A."/>
            <person name="Lutzoni F."/>
            <person name="Magnuson J."/>
            <person name="Mondo S."/>
            <person name="Nolan M."/>
            <person name="Ohm R."/>
            <person name="Pangilinan J."/>
            <person name="Park H.-J."/>
            <person name="Ramirez L."/>
            <person name="Alfaro M."/>
            <person name="Sun H."/>
            <person name="Tritt A."/>
            <person name="Yoshinaga Y."/>
            <person name="Zwiers L.-H."/>
            <person name="Turgeon B."/>
            <person name="Goodwin S."/>
            <person name="Spatafora J."/>
            <person name="Crous P."/>
            <person name="Grigoriev I."/>
        </authorList>
    </citation>
    <scope>NUCLEOTIDE SEQUENCE</scope>
    <source>
        <strain evidence="2">CBS 627.86</strain>
    </source>
</reference>
<name>A0A6A5ZGZ5_9PLEO</name>
<dbReference type="PANTHER" id="PTHR47843:SF2">
    <property type="entry name" value="BTB DOMAIN-CONTAINING PROTEIN"/>
    <property type="match status" value="1"/>
</dbReference>
<dbReference type="PROSITE" id="PS50097">
    <property type="entry name" value="BTB"/>
    <property type="match status" value="1"/>
</dbReference>
<dbReference type="Pfam" id="PF00651">
    <property type="entry name" value="BTB"/>
    <property type="match status" value="1"/>
</dbReference>
<organism evidence="2 3">
    <name type="scientific">Lophiotrema nucula</name>
    <dbReference type="NCBI Taxonomy" id="690887"/>
    <lineage>
        <taxon>Eukaryota</taxon>
        <taxon>Fungi</taxon>
        <taxon>Dikarya</taxon>
        <taxon>Ascomycota</taxon>
        <taxon>Pezizomycotina</taxon>
        <taxon>Dothideomycetes</taxon>
        <taxon>Pleosporomycetidae</taxon>
        <taxon>Pleosporales</taxon>
        <taxon>Lophiotremataceae</taxon>
        <taxon>Lophiotrema</taxon>
    </lineage>
</organism>
<keyword evidence="3" id="KW-1185">Reference proteome</keyword>
<dbReference type="AlphaFoldDB" id="A0A6A5ZGZ5"/>
<evidence type="ECO:0000259" key="1">
    <source>
        <dbReference type="PROSITE" id="PS50097"/>
    </source>
</evidence>